<gene>
    <name evidence="5" type="ORF">GCM10023320_02810</name>
</gene>
<dbReference type="Pfam" id="PF03721">
    <property type="entry name" value="UDPG_MGDP_dh_N"/>
    <property type="match status" value="1"/>
</dbReference>
<dbReference type="Pfam" id="PF03720">
    <property type="entry name" value="UDPG_MGDP_dh_C"/>
    <property type="match status" value="1"/>
</dbReference>
<keyword evidence="2" id="KW-0520">NAD</keyword>
<dbReference type="InterPro" id="IPR008927">
    <property type="entry name" value="6-PGluconate_DH-like_C_sf"/>
</dbReference>
<dbReference type="InterPro" id="IPR028359">
    <property type="entry name" value="UDP_ManNAc/GlcNAc_DH"/>
</dbReference>
<dbReference type="SUPFAM" id="SSF48179">
    <property type="entry name" value="6-phosphogluconate dehydrogenase C-terminal domain-like"/>
    <property type="match status" value="1"/>
</dbReference>
<feature type="domain" description="UDP-glucose/GDP-mannose dehydrogenase C-terminal" evidence="4">
    <location>
        <begin position="327"/>
        <end position="421"/>
    </location>
</feature>
<proteinExistence type="inferred from homology"/>
<dbReference type="InterPro" id="IPR014026">
    <property type="entry name" value="UDP-Glc/GDP-Man_DH_dimer"/>
</dbReference>
<evidence type="ECO:0000256" key="1">
    <source>
        <dbReference type="ARBA" id="ARBA00023002"/>
    </source>
</evidence>
<dbReference type="InterPro" id="IPR014027">
    <property type="entry name" value="UDP-Glc/GDP-Man_DH_C"/>
</dbReference>
<dbReference type="Pfam" id="PF00984">
    <property type="entry name" value="UDPG_MGDP_dh"/>
    <property type="match status" value="1"/>
</dbReference>
<keyword evidence="1" id="KW-0560">Oxidoreductase</keyword>
<dbReference type="InterPro" id="IPR017476">
    <property type="entry name" value="UDP-Glc/GDP-Man"/>
</dbReference>
<dbReference type="Proteomes" id="UP001500804">
    <property type="component" value="Unassembled WGS sequence"/>
</dbReference>
<dbReference type="NCBIfam" id="TIGR03026">
    <property type="entry name" value="NDP-sugDHase"/>
    <property type="match status" value="1"/>
</dbReference>
<keyword evidence="6" id="KW-1185">Reference proteome</keyword>
<dbReference type="SUPFAM" id="SSF51735">
    <property type="entry name" value="NAD(P)-binding Rossmann-fold domains"/>
    <property type="match status" value="1"/>
</dbReference>
<evidence type="ECO:0000313" key="6">
    <source>
        <dbReference type="Proteomes" id="UP001500804"/>
    </source>
</evidence>
<comment type="caution">
    <text evidence="5">The sequence shown here is derived from an EMBL/GenBank/DDBJ whole genome shotgun (WGS) entry which is preliminary data.</text>
</comment>
<evidence type="ECO:0000256" key="2">
    <source>
        <dbReference type="ARBA" id="ARBA00023027"/>
    </source>
</evidence>
<dbReference type="PIRSF" id="PIRSF500136">
    <property type="entry name" value="UDP_ManNAc_DH"/>
    <property type="match status" value="1"/>
</dbReference>
<sequence>MTVVAGPVAAGRVVVVGQGYVGLPLSVRAVQVGHDVVGFDLDKHRTDQLRRGESFIDDISDEDIVACLRTGRFTPTDDPGELAGFRVAVVCVPTPLRDGAPDLSYIEESARILAPHLTAGACVVLESTTYPGTTEEVFGPILEAGSGLEAGTDFHLGYSPERIDPNNPTWRLQNTPKIVSGVDEDSAAAVRAFYDTIVDRTVPALGTREAELAKLLENTFRHVNIALVNELAMYCHELGIDVWSVVDMAATKPFGFMKFTPGPGVGGHCLPIDPSYLSWQVRRSLGRTFRFVEIANDVNDNMPTYVAARVTEHLNRRKLAVNGSKVLLVGLTYKRNSGDARQSPAVPVAHRLADLGAELSAIDPKVDAADVPDGVQLVECTPEVLSGSDVVVILTDHDDIDWELVARHADRVLDTRNRLSGSGVDRL</sequence>
<dbReference type="PANTHER" id="PTHR43491">
    <property type="entry name" value="UDP-N-ACETYL-D-MANNOSAMINE DEHYDROGENASE"/>
    <property type="match status" value="1"/>
</dbReference>
<protein>
    <submittedName>
        <fullName evidence="5">Nucleotide sugar dehydrogenase</fullName>
    </submittedName>
</protein>
<dbReference type="SUPFAM" id="SSF52413">
    <property type="entry name" value="UDP-glucose/GDP-mannose dehydrogenase C-terminal domain"/>
    <property type="match status" value="1"/>
</dbReference>
<accession>A0ABP9N8N8</accession>
<dbReference type="InterPro" id="IPR036220">
    <property type="entry name" value="UDP-Glc/GDP-Man_DH_C_sf"/>
</dbReference>
<dbReference type="RefSeq" id="WP_345602657.1">
    <property type="nucleotide sequence ID" value="NZ_BAABJO010000001.1"/>
</dbReference>
<organism evidence="5 6">
    <name type="scientific">Pseudonocardia adelaidensis</name>
    <dbReference type="NCBI Taxonomy" id="648754"/>
    <lineage>
        <taxon>Bacteria</taxon>
        <taxon>Bacillati</taxon>
        <taxon>Actinomycetota</taxon>
        <taxon>Actinomycetes</taxon>
        <taxon>Pseudonocardiales</taxon>
        <taxon>Pseudonocardiaceae</taxon>
        <taxon>Pseudonocardia</taxon>
    </lineage>
</organism>
<dbReference type="SMART" id="SM00984">
    <property type="entry name" value="UDPG_MGDP_dh_C"/>
    <property type="match status" value="1"/>
</dbReference>
<comment type="similarity">
    <text evidence="3">Belongs to the UDP-glucose/GDP-mannose dehydrogenase family.</text>
</comment>
<dbReference type="InterPro" id="IPR001732">
    <property type="entry name" value="UDP-Glc/GDP-Man_DH_N"/>
</dbReference>
<evidence type="ECO:0000259" key="4">
    <source>
        <dbReference type="SMART" id="SM00984"/>
    </source>
</evidence>
<evidence type="ECO:0000256" key="3">
    <source>
        <dbReference type="PIRNR" id="PIRNR000124"/>
    </source>
</evidence>
<dbReference type="Gene3D" id="3.40.50.720">
    <property type="entry name" value="NAD(P)-binding Rossmann-like Domain"/>
    <property type="match status" value="2"/>
</dbReference>
<reference evidence="6" key="1">
    <citation type="journal article" date="2019" name="Int. J. Syst. Evol. Microbiol.">
        <title>The Global Catalogue of Microorganisms (GCM) 10K type strain sequencing project: providing services to taxonomists for standard genome sequencing and annotation.</title>
        <authorList>
            <consortium name="The Broad Institute Genomics Platform"/>
            <consortium name="The Broad Institute Genome Sequencing Center for Infectious Disease"/>
            <person name="Wu L."/>
            <person name="Ma J."/>
        </authorList>
    </citation>
    <scope>NUCLEOTIDE SEQUENCE [LARGE SCALE GENOMIC DNA]</scope>
    <source>
        <strain evidence="6">JCM 18302</strain>
    </source>
</reference>
<evidence type="ECO:0000313" key="5">
    <source>
        <dbReference type="EMBL" id="GAA5110749.1"/>
    </source>
</evidence>
<dbReference type="EMBL" id="BAABJO010000001">
    <property type="protein sequence ID" value="GAA5110749.1"/>
    <property type="molecule type" value="Genomic_DNA"/>
</dbReference>
<dbReference type="PANTHER" id="PTHR43491:SF1">
    <property type="entry name" value="UDP-N-ACETYL-D-MANNOSAMINE DEHYDROGENASE"/>
    <property type="match status" value="1"/>
</dbReference>
<dbReference type="InterPro" id="IPR036291">
    <property type="entry name" value="NAD(P)-bd_dom_sf"/>
</dbReference>
<name>A0ABP9N8N8_9PSEU</name>
<dbReference type="PIRSF" id="PIRSF000124">
    <property type="entry name" value="UDPglc_GDPman_dh"/>
    <property type="match status" value="1"/>
</dbReference>